<reference evidence="1" key="1">
    <citation type="journal article" date="2020" name="Stud. Mycol.">
        <title>101 Dothideomycetes genomes: a test case for predicting lifestyles and emergence of pathogens.</title>
        <authorList>
            <person name="Haridas S."/>
            <person name="Albert R."/>
            <person name="Binder M."/>
            <person name="Bloem J."/>
            <person name="Labutti K."/>
            <person name="Salamov A."/>
            <person name="Andreopoulos B."/>
            <person name="Baker S."/>
            <person name="Barry K."/>
            <person name="Bills G."/>
            <person name="Bluhm B."/>
            <person name="Cannon C."/>
            <person name="Castanera R."/>
            <person name="Culley D."/>
            <person name="Daum C."/>
            <person name="Ezra D."/>
            <person name="Gonzalez J."/>
            <person name="Henrissat B."/>
            <person name="Kuo A."/>
            <person name="Liang C."/>
            <person name="Lipzen A."/>
            <person name="Lutzoni F."/>
            <person name="Magnuson J."/>
            <person name="Mondo S."/>
            <person name="Nolan M."/>
            <person name="Ohm R."/>
            <person name="Pangilinan J."/>
            <person name="Park H.-J."/>
            <person name="Ramirez L."/>
            <person name="Alfaro M."/>
            <person name="Sun H."/>
            <person name="Tritt A."/>
            <person name="Yoshinaga Y."/>
            <person name="Zwiers L.-H."/>
            <person name="Turgeon B."/>
            <person name="Goodwin S."/>
            <person name="Spatafora J."/>
            <person name="Crous P."/>
            <person name="Grigoriev I."/>
        </authorList>
    </citation>
    <scope>NUCLEOTIDE SEQUENCE</scope>
    <source>
        <strain evidence="1">CBS 101060</strain>
    </source>
</reference>
<evidence type="ECO:0000313" key="1">
    <source>
        <dbReference type="EMBL" id="KAF2835316.1"/>
    </source>
</evidence>
<feature type="non-terminal residue" evidence="1">
    <location>
        <position position="1"/>
    </location>
</feature>
<organism evidence="1 2">
    <name type="scientific">Patellaria atrata CBS 101060</name>
    <dbReference type="NCBI Taxonomy" id="1346257"/>
    <lineage>
        <taxon>Eukaryota</taxon>
        <taxon>Fungi</taxon>
        <taxon>Dikarya</taxon>
        <taxon>Ascomycota</taxon>
        <taxon>Pezizomycotina</taxon>
        <taxon>Dothideomycetes</taxon>
        <taxon>Dothideomycetes incertae sedis</taxon>
        <taxon>Patellariales</taxon>
        <taxon>Patellariaceae</taxon>
        <taxon>Patellaria</taxon>
    </lineage>
</organism>
<dbReference type="EMBL" id="MU006110">
    <property type="protein sequence ID" value="KAF2835316.1"/>
    <property type="molecule type" value="Genomic_DNA"/>
</dbReference>
<name>A0A9P4VJJ8_9PEZI</name>
<sequence length="72" mass="8605">KPMASYPVTKDLLKYLWIFDTFEYVHPRCRIQLHFIILLLSDLGLRPGELIESRCWLESNEGLYYKDITLTK</sequence>
<dbReference type="PANTHER" id="PTHR37535">
    <property type="entry name" value="FLUG DOMAIN PROTEIN"/>
    <property type="match status" value="1"/>
</dbReference>
<gene>
    <name evidence="1" type="ORF">M501DRAFT_906601</name>
</gene>
<dbReference type="PANTHER" id="PTHR37535:SF3">
    <property type="entry name" value="FLUG DOMAIN-CONTAINING PROTEIN"/>
    <property type="match status" value="1"/>
</dbReference>
<protein>
    <submittedName>
        <fullName evidence="1">Uncharacterized protein</fullName>
    </submittedName>
</protein>
<proteinExistence type="predicted"/>
<dbReference type="OrthoDB" id="3943630at2759"/>
<dbReference type="AlphaFoldDB" id="A0A9P4VJJ8"/>
<dbReference type="Proteomes" id="UP000799429">
    <property type="component" value="Unassembled WGS sequence"/>
</dbReference>
<comment type="caution">
    <text evidence="1">The sequence shown here is derived from an EMBL/GenBank/DDBJ whole genome shotgun (WGS) entry which is preliminary data.</text>
</comment>
<accession>A0A9P4VJJ8</accession>
<feature type="non-terminal residue" evidence="1">
    <location>
        <position position="72"/>
    </location>
</feature>
<keyword evidence="2" id="KW-1185">Reference proteome</keyword>
<evidence type="ECO:0000313" key="2">
    <source>
        <dbReference type="Proteomes" id="UP000799429"/>
    </source>
</evidence>